<keyword evidence="1" id="KW-0812">Transmembrane</keyword>
<sequence>MSVRIVYPLAGLVLLIIIILPFIIKVGVECQSQFGACPSEIEVQLNRFDGSSLFRARRESSKYLAKNYLVSDFSMQFKIPNLLDINLLIKKPAFAILDRSTGKTGLVDKDGRIISVSLGSSLPTVAVMKTDLQVGSSVSAQELFALELIQGIWQMYQVGLGELKDDGLVVELPGRITVIFPKEGDKDILLGEVRLVYGKVENIDTLGKYSQIDLRFKNPVLR</sequence>
<dbReference type="EMBL" id="LBZK01000008">
    <property type="protein sequence ID" value="KKR71097.1"/>
    <property type="molecule type" value="Genomic_DNA"/>
</dbReference>
<evidence type="ECO:0008006" key="4">
    <source>
        <dbReference type="Google" id="ProtNLM"/>
    </source>
</evidence>
<comment type="caution">
    <text evidence="2">The sequence shown here is derived from an EMBL/GenBank/DDBJ whole genome shotgun (WGS) entry which is preliminary data.</text>
</comment>
<keyword evidence="1" id="KW-0472">Membrane</keyword>
<evidence type="ECO:0000313" key="2">
    <source>
        <dbReference type="EMBL" id="KKR71097.1"/>
    </source>
</evidence>
<gene>
    <name evidence="2" type="ORF">UU12_C0008G0004</name>
</gene>
<evidence type="ECO:0000313" key="3">
    <source>
        <dbReference type="Proteomes" id="UP000034562"/>
    </source>
</evidence>
<feature type="transmembrane region" description="Helical" evidence="1">
    <location>
        <begin position="6"/>
        <end position="24"/>
    </location>
</feature>
<dbReference type="STRING" id="1618563.UU12_C0008G0004"/>
<protein>
    <recommendedName>
        <fullName evidence="4">POTRA domain-containing protein</fullName>
    </recommendedName>
</protein>
<name>A0A0G0W7B0_9BACT</name>
<proteinExistence type="predicted"/>
<evidence type="ECO:0000256" key="1">
    <source>
        <dbReference type="SAM" id="Phobius"/>
    </source>
</evidence>
<accession>A0A0G0W7B0</accession>
<organism evidence="2 3">
    <name type="scientific">Candidatus Woesebacteria bacterium GW2011_GWA2_40_7b</name>
    <dbReference type="NCBI Taxonomy" id="1618563"/>
    <lineage>
        <taxon>Bacteria</taxon>
        <taxon>Candidatus Woeseibacteriota</taxon>
    </lineage>
</organism>
<dbReference type="AlphaFoldDB" id="A0A0G0W7B0"/>
<reference evidence="2 3" key="1">
    <citation type="journal article" date="2015" name="Nature">
        <title>rRNA introns, odd ribosomes, and small enigmatic genomes across a large radiation of phyla.</title>
        <authorList>
            <person name="Brown C.T."/>
            <person name="Hug L.A."/>
            <person name="Thomas B.C."/>
            <person name="Sharon I."/>
            <person name="Castelle C.J."/>
            <person name="Singh A."/>
            <person name="Wilkins M.J."/>
            <person name="Williams K.H."/>
            <person name="Banfield J.F."/>
        </authorList>
    </citation>
    <scope>NUCLEOTIDE SEQUENCE [LARGE SCALE GENOMIC DNA]</scope>
</reference>
<keyword evidence="1" id="KW-1133">Transmembrane helix</keyword>
<dbReference type="Proteomes" id="UP000034562">
    <property type="component" value="Unassembled WGS sequence"/>
</dbReference>